<proteinExistence type="inferred from homology"/>
<feature type="binding site" evidence="6 8">
    <location>
        <begin position="190"/>
        <end position="191"/>
    </location>
    <ligand>
        <name>L-glutamine</name>
        <dbReference type="ChEBI" id="CHEBI:58359"/>
    </ligand>
</feature>
<dbReference type="CDD" id="cd01749">
    <property type="entry name" value="GATase1_PB"/>
    <property type="match status" value="1"/>
</dbReference>
<evidence type="ECO:0000256" key="6">
    <source>
        <dbReference type="HAMAP-Rule" id="MF_01615"/>
    </source>
</evidence>
<feature type="active site" description="Nucleophile" evidence="6 7">
    <location>
        <position position="128"/>
    </location>
</feature>
<comment type="catalytic activity">
    <reaction evidence="5 6">
        <text>L-glutamine + H2O = L-glutamate + NH4(+)</text>
        <dbReference type="Rhea" id="RHEA:15889"/>
        <dbReference type="ChEBI" id="CHEBI:15377"/>
        <dbReference type="ChEBI" id="CHEBI:28938"/>
        <dbReference type="ChEBI" id="CHEBI:29985"/>
        <dbReference type="ChEBI" id="CHEBI:58359"/>
        <dbReference type="EC" id="3.5.1.2"/>
    </reaction>
</comment>
<dbReference type="GO" id="GO:0005829">
    <property type="term" value="C:cytosol"/>
    <property type="evidence" value="ECO:0007669"/>
    <property type="project" value="TreeGrafter"/>
</dbReference>
<feature type="binding site" evidence="6 8">
    <location>
        <begin position="77"/>
        <end position="79"/>
    </location>
    <ligand>
        <name>L-glutamine</name>
        <dbReference type="ChEBI" id="CHEBI:58359"/>
    </ligand>
</feature>
<feature type="active site" description="Charge relay system" evidence="6 7">
    <location>
        <position position="229"/>
    </location>
</feature>
<protein>
    <recommendedName>
        <fullName evidence="6">Pyridoxal 5'-phosphate synthase subunit PdxT</fullName>
        <ecNumber evidence="6">4.3.3.6</ecNumber>
    </recommendedName>
    <alternativeName>
        <fullName evidence="6">Pdx2</fullName>
    </alternativeName>
    <alternativeName>
        <fullName evidence="6">Pyridoxal 5'-phosphate synthase glutaminase subunit</fullName>
        <ecNumber evidence="6">3.5.1.2</ecNumber>
    </alternativeName>
</protein>
<evidence type="ECO:0000256" key="8">
    <source>
        <dbReference type="PIRSR" id="PIRSR005639-2"/>
    </source>
</evidence>
<sequence length="246" mass="25489">MSVTGVGQRVVGRDAGDDPVAVPTSPSPRPAPVVGVLALQGAFAEHIAMFAGLGAEAREVRTPEDLEGVDALVIPGGESTTIGKLLVRFGLDEAIRARTADPAPAAEPAADGASSEPAARPLAVWGTCAGLILLARDLGDSGSTVGAPQPLLGLMDLRVRRNAFGTQLDSFEANLLAPDVADHPVPAVFIRAPVIEDAGPEVEVLARLPDGRPVAARQGRLLVTAFHPELTPDPSFHRYFLDLVTA</sequence>
<keyword evidence="3 6" id="KW-0315">Glutamine amidotransferase</keyword>
<organism evidence="10">
    <name type="scientific">uncultured Thermomicrobiales bacterium</name>
    <dbReference type="NCBI Taxonomy" id="1645740"/>
    <lineage>
        <taxon>Bacteria</taxon>
        <taxon>Pseudomonadati</taxon>
        <taxon>Thermomicrobiota</taxon>
        <taxon>Thermomicrobia</taxon>
        <taxon>Thermomicrobiales</taxon>
        <taxon>environmental samples</taxon>
    </lineage>
</organism>
<comment type="subunit">
    <text evidence="6">In the presence of PdxS, forms a dodecamer of heterodimers. Only shows activity in the heterodimer.</text>
</comment>
<feature type="region of interest" description="Disordered" evidence="9">
    <location>
        <begin position="1"/>
        <end position="31"/>
    </location>
</feature>
<accession>A0A6J4TWU9</accession>
<gene>
    <name evidence="6" type="primary">pdxT</name>
    <name evidence="10" type="ORF">AVDCRST_MAG49-168</name>
</gene>
<dbReference type="HAMAP" id="MF_01615">
    <property type="entry name" value="PdxT"/>
    <property type="match status" value="1"/>
</dbReference>
<dbReference type="AlphaFoldDB" id="A0A6J4TWU9"/>
<dbReference type="GO" id="GO:0004359">
    <property type="term" value="F:glutaminase activity"/>
    <property type="evidence" value="ECO:0007669"/>
    <property type="project" value="UniProtKB-UniRule"/>
</dbReference>
<dbReference type="PIRSF" id="PIRSF005639">
    <property type="entry name" value="Glut_amidoT_SNO"/>
    <property type="match status" value="1"/>
</dbReference>
<dbReference type="InterPro" id="IPR002161">
    <property type="entry name" value="PdxT/SNO"/>
</dbReference>
<comment type="catalytic activity">
    <reaction evidence="6">
        <text>aldehydo-D-ribose 5-phosphate + D-glyceraldehyde 3-phosphate + L-glutamine = pyridoxal 5'-phosphate + L-glutamate + phosphate + 3 H2O + H(+)</text>
        <dbReference type="Rhea" id="RHEA:31507"/>
        <dbReference type="ChEBI" id="CHEBI:15377"/>
        <dbReference type="ChEBI" id="CHEBI:15378"/>
        <dbReference type="ChEBI" id="CHEBI:29985"/>
        <dbReference type="ChEBI" id="CHEBI:43474"/>
        <dbReference type="ChEBI" id="CHEBI:58273"/>
        <dbReference type="ChEBI" id="CHEBI:58359"/>
        <dbReference type="ChEBI" id="CHEBI:59776"/>
        <dbReference type="ChEBI" id="CHEBI:597326"/>
        <dbReference type="EC" id="4.3.3.6"/>
    </reaction>
</comment>
<dbReference type="PROSITE" id="PS51130">
    <property type="entry name" value="PDXT_SNO_2"/>
    <property type="match status" value="1"/>
</dbReference>
<evidence type="ECO:0000256" key="5">
    <source>
        <dbReference type="ARBA" id="ARBA00049534"/>
    </source>
</evidence>
<dbReference type="InterPro" id="IPR029062">
    <property type="entry name" value="Class_I_gatase-like"/>
</dbReference>
<reference evidence="10" key="1">
    <citation type="submission" date="2020-02" db="EMBL/GenBank/DDBJ databases">
        <authorList>
            <person name="Meier V. D."/>
        </authorList>
    </citation>
    <scope>NUCLEOTIDE SEQUENCE</scope>
    <source>
        <strain evidence="10">AVDCRST_MAG49</strain>
    </source>
</reference>
<dbReference type="EC" id="4.3.3.6" evidence="6"/>
<comment type="similarity">
    <text evidence="1 6">Belongs to the glutaminase PdxT/SNO family.</text>
</comment>
<keyword evidence="4 6" id="KW-0456">Lyase</keyword>
<feature type="binding site" evidence="6 8">
    <location>
        <position position="161"/>
    </location>
    <ligand>
        <name>L-glutamine</name>
        <dbReference type="ChEBI" id="CHEBI:58359"/>
    </ligand>
</feature>
<comment type="pathway">
    <text evidence="6">Cofactor biosynthesis; pyridoxal 5'-phosphate biosynthesis.</text>
</comment>
<keyword evidence="2 6" id="KW-0378">Hydrolase</keyword>
<dbReference type="Pfam" id="PF01174">
    <property type="entry name" value="SNO"/>
    <property type="match status" value="2"/>
</dbReference>
<keyword evidence="6" id="KW-0663">Pyridoxal phosphate</keyword>
<evidence type="ECO:0000256" key="7">
    <source>
        <dbReference type="PIRSR" id="PIRSR005639-1"/>
    </source>
</evidence>
<evidence type="ECO:0000256" key="9">
    <source>
        <dbReference type="SAM" id="MobiDB-lite"/>
    </source>
</evidence>
<dbReference type="SUPFAM" id="SSF52317">
    <property type="entry name" value="Class I glutamine amidotransferase-like"/>
    <property type="match status" value="1"/>
</dbReference>
<dbReference type="PANTHER" id="PTHR31559">
    <property type="entry name" value="PYRIDOXAL 5'-PHOSPHATE SYNTHASE SUBUNIT SNO"/>
    <property type="match status" value="1"/>
</dbReference>
<dbReference type="InterPro" id="IPR021196">
    <property type="entry name" value="PdxT/SNO_CS"/>
</dbReference>
<evidence type="ECO:0000256" key="2">
    <source>
        <dbReference type="ARBA" id="ARBA00022801"/>
    </source>
</evidence>
<evidence type="ECO:0000256" key="4">
    <source>
        <dbReference type="ARBA" id="ARBA00023239"/>
    </source>
</evidence>
<dbReference type="GO" id="GO:0008614">
    <property type="term" value="P:pyridoxine metabolic process"/>
    <property type="evidence" value="ECO:0007669"/>
    <property type="project" value="TreeGrafter"/>
</dbReference>
<dbReference type="PANTHER" id="PTHR31559:SF0">
    <property type="entry name" value="PYRIDOXAL 5'-PHOSPHATE SYNTHASE SUBUNIT SNO1-RELATED"/>
    <property type="match status" value="1"/>
</dbReference>
<dbReference type="EMBL" id="CADCWG010000013">
    <property type="protein sequence ID" value="CAA9534622.1"/>
    <property type="molecule type" value="Genomic_DNA"/>
</dbReference>
<evidence type="ECO:0000313" key="10">
    <source>
        <dbReference type="EMBL" id="CAA9534622.1"/>
    </source>
</evidence>
<dbReference type="GO" id="GO:0036381">
    <property type="term" value="F:pyridoxal 5'-phosphate synthase (glutamine hydrolysing) activity"/>
    <property type="evidence" value="ECO:0007669"/>
    <property type="project" value="UniProtKB-UniRule"/>
</dbReference>
<dbReference type="GO" id="GO:0042823">
    <property type="term" value="P:pyridoxal phosphate biosynthetic process"/>
    <property type="evidence" value="ECO:0007669"/>
    <property type="project" value="UniProtKB-UniRule"/>
</dbReference>
<dbReference type="NCBIfam" id="TIGR03800">
    <property type="entry name" value="PLP_synth_Pdx2"/>
    <property type="match status" value="1"/>
</dbReference>
<comment type="function">
    <text evidence="6">Catalyzes the hydrolysis of glutamine to glutamate and ammonia as part of the biosynthesis of pyridoxal 5'-phosphate. The resulting ammonia molecule is channeled to the active site of PdxS.</text>
</comment>
<feature type="active site" description="Charge relay system" evidence="6 7">
    <location>
        <position position="227"/>
    </location>
</feature>
<dbReference type="PROSITE" id="PS51273">
    <property type="entry name" value="GATASE_TYPE_1"/>
    <property type="match status" value="1"/>
</dbReference>
<dbReference type="PROSITE" id="PS01236">
    <property type="entry name" value="PDXT_SNO_1"/>
    <property type="match status" value="1"/>
</dbReference>
<dbReference type="Gene3D" id="3.40.50.880">
    <property type="match status" value="1"/>
</dbReference>
<evidence type="ECO:0000256" key="3">
    <source>
        <dbReference type="ARBA" id="ARBA00022962"/>
    </source>
</evidence>
<dbReference type="GO" id="GO:0006543">
    <property type="term" value="P:L-glutamine catabolic process"/>
    <property type="evidence" value="ECO:0007669"/>
    <property type="project" value="UniProtKB-UniRule"/>
</dbReference>
<evidence type="ECO:0000256" key="1">
    <source>
        <dbReference type="ARBA" id="ARBA00008345"/>
    </source>
</evidence>
<dbReference type="GO" id="GO:1903600">
    <property type="term" value="C:glutaminase complex"/>
    <property type="evidence" value="ECO:0007669"/>
    <property type="project" value="TreeGrafter"/>
</dbReference>
<name>A0A6J4TWU9_9BACT</name>
<dbReference type="EC" id="3.5.1.2" evidence="6"/>
<dbReference type="UniPathway" id="UPA00245"/>